<dbReference type="FunFam" id="3.90.170.10:FF:000001">
    <property type="entry name" value="Adenylosuccinate synthetase"/>
    <property type="match status" value="1"/>
</dbReference>
<feature type="binding site" evidence="8">
    <location>
        <begin position="40"/>
        <end position="42"/>
    </location>
    <ligand>
        <name>GTP</name>
        <dbReference type="ChEBI" id="CHEBI:37565"/>
    </ligand>
</feature>
<feature type="binding site" description="in other chain" evidence="8">
    <location>
        <position position="303"/>
    </location>
    <ligand>
        <name>IMP</name>
        <dbReference type="ChEBI" id="CHEBI:58053"/>
        <note>ligand shared between dimeric partners</note>
    </ligand>
</feature>
<comment type="similarity">
    <text evidence="8 10">Belongs to the adenylosuccinate synthetase family.</text>
</comment>
<feature type="binding site" evidence="8">
    <location>
        <position position="13"/>
    </location>
    <ligand>
        <name>Mg(2+)</name>
        <dbReference type="ChEBI" id="CHEBI:18420"/>
    </ligand>
</feature>
<feature type="binding site" evidence="8">
    <location>
        <begin position="331"/>
        <end position="333"/>
    </location>
    <ligand>
        <name>GTP</name>
        <dbReference type="ChEBI" id="CHEBI:37565"/>
    </ligand>
</feature>
<dbReference type="Gene3D" id="3.90.170.10">
    <property type="entry name" value="Adenylosuccinate Synthetase, subunit A, domain 3"/>
    <property type="match status" value="1"/>
</dbReference>
<dbReference type="EC" id="6.3.4.4" evidence="8 10"/>
<evidence type="ECO:0000256" key="2">
    <source>
        <dbReference type="ARBA" id="ARBA00022598"/>
    </source>
</evidence>
<feature type="binding site" evidence="8">
    <location>
        <begin position="12"/>
        <end position="18"/>
    </location>
    <ligand>
        <name>GTP</name>
        <dbReference type="ChEBI" id="CHEBI:37565"/>
    </ligand>
</feature>
<keyword evidence="4 8" id="KW-0547">Nucleotide-binding</keyword>
<feature type="binding site" evidence="8">
    <location>
        <begin position="299"/>
        <end position="305"/>
    </location>
    <ligand>
        <name>substrate</name>
    </ligand>
</feature>
<dbReference type="InterPro" id="IPR001114">
    <property type="entry name" value="Adenylosuccinate_synthetase"/>
</dbReference>
<dbReference type="InterPro" id="IPR042109">
    <property type="entry name" value="Adenylosuccinate_synth_dom1"/>
</dbReference>
<dbReference type="AlphaFoldDB" id="A0AAD3RSF8"/>
<comment type="function">
    <text evidence="8">Plays an important role in the de novo pathway of purine nucleotide biosynthesis. Catalyzes the first committed step in the biosynthesis of AMP from IMP.</text>
</comment>
<feature type="binding site" description="in other chain" evidence="8">
    <location>
        <position position="224"/>
    </location>
    <ligand>
        <name>IMP</name>
        <dbReference type="ChEBI" id="CHEBI:58053"/>
        <note>ligand shared between dimeric partners</note>
    </ligand>
</feature>
<comment type="caution">
    <text evidence="11">The sequence shown here is derived from an EMBL/GenBank/DDBJ whole genome shotgun (WGS) entry which is preliminary data.</text>
</comment>
<keyword evidence="8" id="KW-0963">Cytoplasm</keyword>
<dbReference type="FunFam" id="1.10.300.10:FF:000001">
    <property type="entry name" value="Adenylosuccinate synthetase"/>
    <property type="match status" value="1"/>
</dbReference>
<keyword evidence="5 8" id="KW-0658">Purine biosynthesis</keyword>
<name>A0AAD3RSF8_9RHOB</name>
<comment type="subunit">
    <text evidence="1 8">Homodimer.</text>
</comment>
<evidence type="ECO:0000313" key="11">
    <source>
        <dbReference type="EMBL" id="GLK62564.1"/>
    </source>
</evidence>
<dbReference type="PANTHER" id="PTHR11846">
    <property type="entry name" value="ADENYLOSUCCINATE SYNTHETASE"/>
    <property type="match status" value="1"/>
</dbReference>
<protein>
    <recommendedName>
        <fullName evidence="8 10">Adenylosuccinate synthetase</fullName>
        <shortName evidence="8">AMPSase</shortName>
        <shortName evidence="8">AdSS</shortName>
        <ecNumber evidence="8 10">6.3.4.4</ecNumber>
    </recommendedName>
    <alternativeName>
        <fullName evidence="8">IMP--aspartate ligase</fullName>
    </alternativeName>
</protein>
<evidence type="ECO:0000256" key="7">
    <source>
        <dbReference type="ARBA" id="ARBA00023134"/>
    </source>
</evidence>
<feature type="binding site" evidence="8">
    <location>
        <position position="144"/>
    </location>
    <ligand>
        <name>IMP</name>
        <dbReference type="ChEBI" id="CHEBI:58053"/>
        <note>ligand shared between dimeric partners</note>
    </ligand>
</feature>
<feature type="active site" description="Proton acceptor" evidence="8">
    <location>
        <position position="13"/>
    </location>
</feature>
<dbReference type="GO" id="GO:0005525">
    <property type="term" value="F:GTP binding"/>
    <property type="evidence" value="ECO:0007669"/>
    <property type="project" value="UniProtKB-UniRule"/>
</dbReference>
<evidence type="ECO:0000256" key="6">
    <source>
        <dbReference type="ARBA" id="ARBA00022842"/>
    </source>
</evidence>
<keyword evidence="3 8" id="KW-0479">Metal-binding</keyword>
<dbReference type="InterPro" id="IPR042111">
    <property type="entry name" value="Adenylosuccinate_synth_dom3"/>
</dbReference>
<dbReference type="InterPro" id="IPR042110">
    <property type="entry name" value="Adenylosuccinate_synth_dom2"/>
</dbReference>
<comment type="cofactor">
    <cofactor evidence="8">
        <name>Mg(2+)</name>
        <dbReference type="ChEBI" id="CHEBI:18420"/>
    </cofactor>
    <text evidence="8">Binds 1 Mg(2+) ion per subunit.</text>
</comment>
<feature type="binding site" description="in other chain" evidence="8">
    <location>
        <begin position="13"/>
        <end position="16"/>
    </location>
    <ligand>
        <name>IMP</name>
        <dbReference type="ChEBI" id="CHEBI:58053"/>
        <note>ligand shared between dimeric partners</note>
    </ligand>
</feature>
<evidence type="ECO:0000256" key="3">
    <source>
        <dbReference type="ARBA" id="ARBA00022723"/>
    </source>
</evidence>
<dbReference type="Gene3D" id="3.40.440.10">
    <property type="entry name" value="Adenylosuccinate Synthetase, subunit A, domain 1"/>
    <property type="match status" value="1"/>
</dbReference>
<feature type="binding site" evidence="8">
    <location>
        <begin position="413"/>
        <end position="415"/>
    </location>
    <ligand>
        <name>GTP</name>
        <dbReference type="ChEBI" id="CHEBI:37565"/>
    </ligand>
</feature>
<keyword evidence="12" id="KW-1185">Reference proteome</keyword>
<dbReference type="NCBIfam" id="TIGR00184">
    <property type="entry name" value="purA"/>
    <property type="match status" value="1"/>
</dbReference>
<evidence type="ECO:0000256" key="9">
    <source>
        <dbReference type="PROSITE-ProRule" id="PRU10134"/>
    </source>
</evidence>
<evidence type="ECO:0000256" key="4">
    <source>
        <dbReference type="ARBA" id="ARBA00022741"/>
    </source>
</evidence>
<comment type="subcellular location">
    <subcellularLocation>
        <location evidence="8">Cytoplasm</location>
    </subcellularLocation>
</comment>
<keyword evidence="6 8" id="KW-0460">Magnesium</keyword>
<dbReference type="InterPro" id="IPR033128">
    <property type="entry name" value="Adenylosuccin_syn_Lys_AS"/>
</dbReference>
<dbReference type="RefSeq" id="WP_010392988.1">
    <property type="nucleotide sequence ID" value="NZ_BSFH01000005.1"/>
</dbReference>
<feature type="binding site" description="in other chain" evidence="8">
    <location>
        <begin position="38"/>
        <end position="41"/>
    </location>
    <ligand>
        <name>IMP</name>
        <dbReference type="ChEBI" id="CHEBI:58053"/>
        <note>ligand shared between dimeric partners</note>
    </ligand>
</feature>
<dbReference type="GO" id="GO:0000287">
    <property type="term" value="F:magnesium ion binding"/>
    <property type="evidence" value="ECO:0007669"/>
    <property type="project" value="UniProtKB-UniRule"/>
</dbReference>
<dbReference type="GO" id="GO:0005737">
    <property type="term" value="C:cytoplasm"/>
    <property type="evidence" value="ECO:0007669"/>
    <property type="project" value="UniProtKB-SubCell"/>
</dbReference>
<feature type="active site" evidence="9">
    <location>
        <position position="141"/>
    </location>
</feature>
<dbReference type="InterPro" id="IPR018220">
    <property type="entry name" value="Adenylosuccin_syn_GTP-bd"/>
</dbReference>
<comment type="catalytic activity">
    <reaction evidence="8 10">
        <text>IMP + L-aspartate + GTP = N(6)-(1,2-dicarboxyethyl)-AMP + GDP + phosphate + 2 H(+)</text>
        <dbReference type="Rhea" id="RHEA:15753"/>
        <dbReference type="ChEBI" id="CHEBI:15378"/>
        <dbReference type="ChEBI" id="CHEBI:29991"/>
        <dbReference type="ChEBI" id="CHEBI:37565"/>
        <dbReference type="ChEBI" id="CHEBI:43474"/>
        <dbReference type="ChEBI" id="CHEBI:57567"/>
        <dbReference type="ChEBI" id="CHEBI:58053"/>
        <dbReference type="ChEBI" id="CHEBI:58189"/>
        <dbReference type="EC" id="6.3.4.4"/>
    </reaction>
</comment>
<dbReference type="PANTHER" id="PTHR11846:SF0">
    <property type="entry name" value="ADENYLOSUCCINATE SYNTHETASE"/>
    <property type="match status" value="1"/>
</dbReference>
<reference evidence="11" key="1">
    <citation type="journal article" date="2014" name="Int. J. Syst. Evol. Microbiol.">
        <title>Complete genome sequence of Corynebacterium casei LMG S-19264T (=DSM 44701T), isolated from a smear-ripened cheese.</title>
        <authorList>
            <consortium name="US DOE Joint Genome Institute (JGI-PGF)"/>
            <person name="Walter F."/>
            <person name="Albersmeier A."/>
            <person name="Kalinowski J."/>
            <person name="Ruckert C."/>
        </authorList>
    </citation>
    <scope>NUCLEOTIDE SEQUENCE</scope>
    <source>
        <strain evidence="11">VKM B-2222</strain>
    </source>
</reference>
<accession>A0AAD3RSF8</accession>
<dbReference type="Gene3D" id="1.10.300.10">
    <property type="entry name" value="Adenylosuccinate Synthetase, subunit A, domain 2"/>
    <property type="match status" value="1"/>
</dbReference>
<dbReference type="InterPro" id="IPR027417">
    <property type="entry name" value="P-loop_NTPase"/>
</dbReference>
<dbReference type="Proteomes" id="UP001143349">
    <property type="component" value="Unassembled WGS sequence"/>
</dbReference>
<gene>
    <name evidence="8 11" type="primary">purA</name>
    <name evidence="11" type="ORF">GCM10017635_00320</name>
</gene>
<feature type="active site" description="Proton donor" evidence="8">
    <location>
        <position position="41"/>
    </location>
</feature>
<dbReference type="HAMAP" id="MF_00011">
    <property type="entry name" value="Adenylosucc_synth"/>
    <property type="match status" value="1"/>
</dbReference>
<evidence type="ECO:0000256" key="10">
    <source>
        <dbReference type="RuleBase" id="RU000520"/>
    </source>
</evidence>
<dbReference type="Pfam" id="PF00709">
    <property type="entry name" value="Adenylsucc_synt"/>
    <property type="match status" value="1"/>
</dbReference>
<feature type="binding site" description="in other chain" evidence="8">
    <location>
        <position position="130"/>
    </location>
    <ligand>
        <name>IMP</name>
        <dbReference type="ChEBI" id="CHEBI:58053"/>
        <note>ligand shared between dimeric partners</note>
    </ligand>
</feature>
<evidence type="ECO:0000256" key="8">
    <source>
        <dbReference type="HAMAP-Rule" id="MF_00011"/>
    </source>
</evidence>
<proteinExistence type="inferred from homology"/>
<dbReference type="EMBL" id="BSFH01000005">
    <property type="protein sequence ID" value="GLK62564.1"/>
    <property type="molecule type" value="Genomic_DNA"/>
</dbReference>
<evidence type="ECO:0000256" key="1">
    <source>
        <dbReference type="ARBA" id="ARBA00011738"/>
    </source>
</evidence>
<keyword evidence="2 8" id="KW-0436">Ligase</keyword>
<dbReference type="PROSITE" id="PS01266">
    <property type="entry name" value="ADENYLOSUCCIN_SYN_1"/>
    <property type="match status" value="1"/>
</dbReference>
<reference evidence="11" key="2">
    <citation type="submission" date="2023-01" db="EMBL/GenBank/DDBJ databases">
        <authorList>
            <person name="Sun Q."/>
            <person name="Evtushenko L."/>
        </authorList>
    </citation>
    <scope>NUCLEOTIDE SEQUENCE</scope>
    <source>
        <strain evidence="11">VKM B-2222</strain>
    </source>
</reference>
<keyword evidence="7 8" id="KW-0342">GTP-binding</keyword>
<feature type="binding site" evidence="8">
    <location>
        <position position="305"/>
    </location>
    <ligand>
        <name>GTP</name>
        <dbReference type="ChEBI" id="CHEBI:37565"/>
    </ligand>
</feature>
<evidence type="ECO:0000313" key="12">
    <source>
        <dbReference type="Proteomes" id="UP001143349"/>
    </source>
</evidence>
<sequence>MANVVVVGAQWGDEGKGKIVDWLSERADVIARFQGGHNAGHTLVIGNQVFKLSLLPSGIVRKGKTAVIGNGVVLDPWSLFAEIDKLAGQGVEISPENLMIAENTPLILPLHQDLDKLREEAAGASKIGTTGRGIGPAYEDKVGRRSIRVADLGDEETLDSRLDRLLAHHDALRQGLGAAPIDRAELRARLLEIAPKLLQYAQPVWKVMNDARKSGKRILFEGAQGSLLDIDFGTYPYVTSSTTMSGMAASGTGLGPSAIGFVLGIVKAYTTRVGEGPFPTELEDADGQRLGERGHEFGTVTGRKRRCGWFDAVLVRQTCAISGVNGIALTKLDVLDGFETLKICTGYDVDGQHYDHLPTAAALQARAKPIYEEMEGWEESTQGARSWADLPANAIKYVRRIEELIQCPVALLSTSPERDDTILVTDPFAD</sequence>
<dbReference type="GO" id="GO:0046040">
    <property type="term" value="P:IMP metabolic process"/>
    <property type="evidence" value="ECO:0007669"/>
    <property type="project" value="TreeGrafter"/>
</dbReference>
<evidence type="ECO:0000256" key="5">
    <source>
        <dbReference type="ARBA" id="ARBA00022755"/>
    </source>
</evidence>
<organism evidence="11 12">
    <name type="scientific">Paracoccus kondratievae</name>
    <dbReference type="NCBI Taxonomy" id="135740"/>
    <lineage>
        <taxon>Bacteria</taxon>
        <taxon>Pseudomonadati</taxon>
        <taxon>Pseudomonadota</taxon>
        <taxon>Alphaproteobacteria</taxon>
        <taxon>Rhodobacterales</taxon>
        <taxon>Paracoccaceae</taxon>
        <taxon>Paracoccus</taxon>
    </lineage>
</organism>
<dbReference type="NCBIfam" id="NF002223">
    <property type="entry name" value="PRK01117.1"/>
    <property type="match status" value="1"/>
</dbReference>
<dbReference type="GO" id="GO:0044208">
    <property type="term" value="P:'de novo' AMP biosynthetic process"/>
    <property type="evidence" value="ECO:0007669"/>
    <property type="project" value="UniProtKB-UniRule"/>
</dbReference>
<dbReference type="GO" id="GO:0004019">
    <property type="term" value="F:adenylosuccinate synthase activity"/>
    <property type="evidence" value="ECO:0007669"/>
    <property type="project" value="UniProtKB-UniRule"/>
</dbReference>
<feature type="binding site" evidence="8">
    <location>
        <position position="40"/>
    </location>
    <ligand>
        <name>Mg(2+)</name>
        <dbReference type="ChEBI" id="CHEBI:18420"/>
    </ligand>
</feature>
<comment type="pathway">
    <text evidence="8 10">Purine metabolism; AMP biosynthesis via de novo pathway; AMP from IMP: step 1/2.</text>
</comment>
<dbReference type="CDD" id="cd03108">
    <property type="entry name" value="AdSS"/>
    <property type="match status" value="1"/>
</dbReference>
<dbReference type="SMART" id="SM00788">
    <property type="entry name" value="Adenylsucc_synt"/>
    <property type="match status" value="1"/>
</dbReference>
<feature type="binding site" description="in other chain" evidence="8">
    <location>
        <position position="239"/>
    </location>
    <ligand>
        <name>IMP</name>
        <dbReference type="ChEBI" id="CHEBI:58053"/>
        <note>ligand shared between dimeric partners</note>
    </ligand>
</feature>
<dbReference type="SUPFAM" id="SSF52540">
    <property type="entry name" value="P-loop containing nucleoside triphosphate hydrolases"/>
    <property type="match status" value="1"/>
</dbReference>
<dbReference type="PROSITE" id="PS00513">
    <property type="entry name" value="ADENYLOSUCCIN_SYN_2"/>
    <property type="match status" value="1"/>
</dbReference>